<feature type="region of interest" description="Disordered" evidence="2">
    <location>
        <begin position="156"/>
        <end position="185"/>
    </location>
</feature>
<proteinExistence type="predicted"/>
<dbReference type="OrthoDB" id="154365at2"/>
<evidence type="ECO:0000256" key="2">
    <source>
        <dbReference type="SAM" id="MobiDB-lite"/>
    </source>
</evidence>
<accession>A0A498BXZ2</accession>
<protein>
    <recommendedName>
        <fullName evidence="5">Poly(3-hydroxyalkanoate) polymerase subunit PhaE</fullName>
    </recommendedName>
</protein>
<dbReference type="AlphaFoldDB" id="A0A498BXZ2"/>
<evidence type="ECO:0000313" key="4">
    <source>
        <dbReference type="Proteomes" id="UP000275461"/>
    </source>
</evidence>
<evidence type="ECO:0008006" key="5">
    <source>
        <dbReference type="Google" id="ProtNLM"/>
    </source>
</evidence>
<sequence>MSWNKQMEDMVQNWTSMQQQMWDSWLQAMKGMGAPGSSAQGMESVQQEYQKNLEAWEKAVRDALDAQSQWSSHFADALEKDGQAPEAVSQWVHQVQEMMKAWTEAQGQLWNAWFESARNVDPSKMGSNWEEEGQRVLHAWQDATQRAQDALAELSKTATRMGEEAPKAAKAPKAPGKPGGGTRKG</sequence>
<evidence type="ECO:0000256" key="1">
    <source>
        <dbReference type="SAM" id="Coils"/>
    </source>
</evidence>
<evidence type="ECO:0000313" key="3">
    <source>
        <dbReference type="EMBL" id="RLK48132.1"/>
    </source>
</evidence>
<dbReference type="RefSeq" id="WP_121442542.1">
    <property type="nucleotide sequence ID" value="NZ_RCDA01000003.1"/>
</dbReference>
<keyword evidence="1" id="KW-0175">Coiled coil</keyword>
<reference evidence="3 4" key="1">
    <citation type="submission" date="2018-10" db="EMBL/GenBank/DDBJ databases">
        <title>Genomic Encyclopedia of Type Strains, Phase IV (KMG-IV): sequencing the most valuable type-strain genomes for metagenomic binning, comparative biology and taxonomic classification.</title>
        <authorList>
            <person name="Goeker M."/>
        </authorList>
    </citation>
    <scope>NUCLEOTIDE SEQUENCE [LARGE SCALE GENOMIC DNA]</scope>
    <source>
        <strain evidence="3 4">DSM 12769</strain>
    </source>
</reference>
<dbReference type="Proteomes" id="UP000275461">
    <property type="component" value="Unassembled WGS sequence"/>
</dbReference>
<organism evidence="3 4">
    <name type="scientific">Alkalispirillum mobile</name>
    <dbReference type="NCBI Taxonomy" id="85925"/>
    <lineage>
        <taxon>Bacteria</taxon>
        <taxon>Pseudomonadati</taxon>
        <taxon>Pseudomonadota</taxon>
        <taxon>Gammaproteobacteria</taxon>
        <taxon>Chromatiales</taxon>
        <taxon>Ectothiorhodospiraceae</taxon>
        <taxon>Alkalispirillum</taxon>
    </lineage>
</organism>
<name>A0A498BXZ2_9GAMM</name>
<feature type="coiled-coil region" evidence="1">
    <location>
        <begin position="39"/>
        <end position="66"/>
    </location>
</feature>
<keyword evidence="4" id="KW-1185">Reference proteome</keyword>
<dbReference type="EMBL" id="RCDA01000003">
    <property type="protein sequence ID" value="RLK48132.1"/>
    <property type="molecule type" value="Genomic_DNA"/>
</dbReference>
<gene>
    <name evidence="3" type="ORF">DFR31_2009</name>
</gene>
<comment type="caution">
    <text evidence="3">The sequence shown here is derived from an EMBL/GenBank/DDBJ whole genome shotgun (WGS) entry which is preliminary data.</text>
</comment>